<dbReference type="Pfam" id="PF00512">
    <property type="entry name" value="HisKA"/>
    <property type="match status" value="1"/>
</dbReference>
<keyword evidence="12" id="KW-0902">Two-component regulatory system</keyword>
<keyword evidence="18" id="KW-1185">Reference proteome</keyword>
<keyword evidence="4" id="KW-1003">Cell membrane</keyword>
<keyword evidence="8" id="KW-0547">Nucleotide-binding</keyword>
<dbReference type="GO" id="GO:0005524">
    <property type="term" value="F:ATP binding"/>
    <property type="evidence" value="ECO:0007669"/>
    <property type="project" value="UniProtKB-KW"/>
</dbReference>
<dbReference type="GO" id="GO:0005886">
    <property type="term" value="C:plasma membrane"/>
    <property type="evidence" value="ECO:0007669"/>
    <property type="project" value="UniProtKB-SubCell"/>
</dbReference>
<dbReference type="GO" id="GO:0000155">
    <property type="term" value="F:phosphorelay sensor kinase activity"/>
    <property type="evidence" value="ECO:0007669"/>
    <property type="project" value="InterPro"/>
</dbReference>
<dbReference type="SMART" id="SM00387">
    <property type="entry name" value="HATPase_c"/>
    <property type="match status" value="1"/>
</dbReference>
<keyword evidence="11 14" id="KW-1133">Transmembrane helix</keyword>
<dbReference type="InterPro" id="IPR036097">
    <property type="entry name" value="HisK_dim/P_sf"/>
</dbReference>
<dbReference type="Pfam" id="PF02518">
    <property type="entry name" value="HATPase_c"/>
    <property type="match status" value="1"/>
</dbReference>
<evidence type="ECO:0000256" key="11">
    <source>
        <dbReference type="ARBA" id="ARBA00022989"/>
    </source>
</evidence>
<evidence type="ECO:0000256" key="4">
    <source>
        <dbReference type="ARBA" id="ARBA00022475"/>
    </source>
</evidence>
<evidence type="ECO:0000259" key="15">
    <source>
        <dbReference type="PROSITE" id="PS50109"/>
    </source>
</evidence>
<evidence type="ECO:0000256" key="3">
    <source>
        <dbReference type="ARBA" id="ARBA00012438"/>
    </source>
</evidence>
<dbReference type="PROSITE" id="PS50109">
    <property type="entry name" value="HIS_KIN"/>
    <property type="match status" value="1"/>
</dbReference>
<feature type="transmembrane region" description="Helical" evidence="14">
    <location>
        <begin position="12"/>
        <end position="37"/>
    </location>
</feature>
<keyword evidence="10" id="KW-0067">ATP-binding</keyword>
<keyword evidence="9 17" id="KW-0418">Kinase</keyword>
<evidence type="ECO:0000256" key="2">
    <source>
        <dbReference type="ARBA" id="ARBA00004651"/>
    </source>
</evidence>
<dbReference type="InterPro" id="IPR050398">
    <property type="entry name" value="HssS/ArlS-like"/>
</dbReference>
<sequence>MDTKWKNIRYNKFLKSMVFAMAVIFLTGGLSLTIYLMDNADEYIEAAFEKSYMESSSLKYKLDTVTENVIALLKNYKSEDFIKSGGSLNSDAKNYYDRYSYSHDLRRLFETFKSRESESIDYDDEYSEIRLMEKFESEHSKEVEYYKTKAIDDELKDYNNLINKLQRIDGLYYYTSSSESYSHIKSPESSKDFFESQPVSLIFDSNGISVSSSIKNANVESWENYLLSELNSASDTLYIALGDEFIGPESEKWSKSKKILIPNLYMLLSLALGFMACLSYIVYAAGRVELDDKIQMIATDRLYVDVSIAFSLFAATGLSFIAGDTFNTFRYFSFVPCALAVSIIAVSLVSSVARHFKNKTLLSHTVFHKLFHSISLFFRRLLNSLPLSVKMMPTPARASDLNEILSGIDRIKSGELDYKICTLTHGVYRDMAEGINSIADGLSAAVSNELKSERMKTELISNVSHDIRTPLTSIITYVDLLKNEGLDSKEAPKYLQVLDQKSTRLKNLTDDLFEASKASSGNMPVNLEKVEIISLLKQGMGELDDKISASGLQFKLGHTQDKVYAKADGKLIWRVIENLMSNIFKYALRNSRVYIDIAENEHSVQIVMKNISSYELNTDASELMERFKRADESRSSEGSGLGLSISQGLMSVQGGDFKVEIDGDLFKSIMTIPKYK</sequence>
<dbReference type="EC" id="2.7.13.3" evidence="3"/>
<evidence type="ECO:0000256" key="7">
    <source>
        <dbReference type="ARBA" id="ARBA00022692"/>
    </source>
</evidence>
<evidence type="ECO:0000256" key="9">
    <source>
        <dbReference type="ARBA" id="ARBA00022777"/>
    </source>
</evidence>
<dbReference type="PANTHER" id="PTHR45528">
    <property type="entry name" value="SENSOR HISTIDINE KINASE CPXA"/>
    <property type="match status" value="1"/>
</dbReference>
<evidence type="ECO:0000256" key="1">
    <source>
        <dbReference type="ARBA" id="ARBA00000085"/>
    </source>
</evidence>
<feature type="domain" description="HAMP" evidence="16">
    <location>
        <begin position="401"/>
        <end position="447"/>
    </location>
</feature>
<dbReference type="OrthoDB" id="9792991at2"/>
<dbReference type="SUPFAM" id="SSF47384">
    <property type="entry name" value="Homodimeric domain of signal transducing histidine kinase"/>
    <property type="match status" value="1"/>
</dbReference>
<evidence type="ECO:0000256" key="13">
    <source>
        <dbReference type="ARBA" id="ARBA00023136"/>
    </source>
</evidence>
<dbReference type="InterPro" id="IPR005467">
    <property type="entry name" value="His_kinase_dom"/>
</dbReference>
<evidence type="ECO:0000313" key="17">
    <source>
        <dbReference type="EMBL" id="KDR95117.1"/>
    </source>
</evidence>
<dbReference type="RefSeq" id="WP_052636129.1">
    <property type="nucleotide sequence ID" value="NZ_FSRH01000002.1"/>
</dbReference>
<dbReference type="SUPFAM" id="SSF55874">
    <property type="entry name" value="ATPase domain of HSP90 chaperone/DNA topoisomerase II/histidine kinase"/>
    <property type="match status" value="1"/>
</dbReference>
<evidence type="ECO:0000256" key="6">
    <source>
        <dbReference type="ARBA" id="ARBA00022679"/>
    </source>
</evidence>
<evidence type="ECO:0000256" key="14">
    <source>
        <dbReference type="SAM" id="Phobius"/>
    </source>
</evidence>
<dbReference type="Gene3D" id="1.10.287.130">
    <property type="match status" value="1"/>
</dbReference>
<dbReference type="CDD" id="cd00082">
    <property type="entry name" value="HisKA"/>
    <property type="match status" value="1"/>
</dbReference>
<comment type="caution">
    <text evidence="17">The sequence shown here is derived from an EMBL/GenBank/DDBJ whole genome shotgun (WGS) entry which is preliminary data.</text>
</comment>
<comment type="subcellular location">
    <subcellularLocation>
        <location evidence="2">Cell membrane</location>
        <topology evidence="2">Multi-pass membrane protein</topology>
    </subcellularLocation>
</comment>
<dbReference type="STRING" id="1121324.CLIT_11c01460"/>
<feature type="domain" description="Histidine kinase" evidence="15">
    <location>
        <begin position="462"/>
        <end position="676"/>
    </location>
</feature>
<proteinExistence type="predicted"/>
<evidence type="ECO:0000256" key="12">
    <source>
        <dbReference type="ARBA" id="ARBA00023012"/>
    </source>
</evidence>
<feature type="transmembrane region" description="Helical" evidence="14">
    <location>
        <begin position="264"/>
        <end position="283"/>
    </location>
</feature>
<dbReference type="EMBL" id="JJMM01000011">
    <property type="protein sequence ID" value="KDR95117.1"/>
    <property type="molecule type" value="Genomic_DNA"/>
</dbReference>
<evidence type="ECO:0000259" key="16">
    <source>
        <dbReference type="PROSITE" id="PS50885"/>
    </source>
</evidence>
<dbReference type="InterPro" id="IPR003594">
    <property type="entry name" value="HATPase_dom"/>
</dbReference>
<keyword evidence="13 14" id="KW-0472">Membrane</keyword>
<keyword evidence="5" id="KW-0597">Phosphoprotein</keyword>
<protein>
    <recommendedName>
        <fullName evidence="3">histidine kinase</fullName>
        <ecNumber evidence="3">2.7.13.3</ecNumber>
    </recommendedName>
</protein>
<reference evidence="17 18" key="1">
    <citation type="submission" date="2014-03" db="EMBL/GenBank/DDBJ databases">
        <title>Genome sequence of Clostridium litorale W6, DSM 5388.</title>
        <authorList>
            <person name="Poehlein A."/>
            <person name="Jagirdar A."/>
            <person name="Khonsari B."/>
            <person name="Chibani C.M."/>
            <person name="Gutierrez Gutierrez D.A."/>
            <person name="Davydova E."/>
            <person name="Alghaithi H.S."/>
            <person name="Nair K.P."/>
            <person name="Dhamotharan K."/>
            <person name="Chandran L."/>
            <person name="G W."/>
            <person name="Daniel R."/>
        </authorList>
    </citation>
    <scope>NUCLEOTIDE SEQUENCE [LARGE SCALE GENOMIC DNA]</scope>
    <source>
        <strain evidence="17 18">W6</strain>
    </source>
</reference>
<evidence type="ECO:0000256" key="8">
    <source>
        <dbReference type="ARBA" id="ARBA00022741"/>
    </source>
</evidence>
<dbReference type="SMART" id="SM00388">
    <property type="entry name" value="HisKA"/>
    <property type="match status" value="1"/>
</dbReference>
<dbReference type="InterPro" id="IPR036890">
    <property type="entry name" value="HATPase_C_sf"/>
</dbReference>
<feature type="transmembrane region" description="Helical" evidence="14">
    <location>
        <begin position="303"/>
        <end position="323"/>
    </location>
</feature>
<dbReference type="InterPro" id="IPR003660">
    <property type="entry name" value="HAMP_dom"/>
</dbReference>
<dbReference type="AlphaFoldDB" id="A0A069RLS2"/>
<dbReference type="Proteomes" id="UP000027946">
    <property type="component" value="Unassembled WGS sequence"/>
</dbReference>
<organism evidence="17 18">
    <name type="scientific">Peptoclostridium litorale DSM 5388</name>
    <dbReference type="NCBI Taxonomy" id="1121324"/>
    <lineage>
        <taxon>Bacteria</taxon>
        <taxon>Bacillati</taxon>
        <taxon>Bacillota</taxon>
        <taxon>Clostridia</taxon>
        <taxon>Peptostreptococcales</taxon>
        <taxon>Peptoclostridiaceae</taxon>
        <taxon>Peptoclostridium</taxon>
    </lineage>
</organism>
<gene>
    <name evidence="17" type="ORF">CLIT_11c01460</name>
</gene>
<dbReference type="eggNOG" id="COG5002">
    <property type="taxonomic scope" value="Bacteria"/>
</dbReference>
<dbReference type="Gene3D" id="3.30.565.10">
    <property type="entry name" value="Histidine kinase-like ATPase, C-terminal domain"/>
    <property type="match status" value="1"/>
</dbReference>
<dbReference type="PANTHER" id="PTHR45528:SF1">
    <property type="entry name" value="SENSOR HISTIDINE KINASE CPXA"/>
    <property type="match status" value="1"/>
</dbReference>
<dbReference type="FunFam" id="1.10.287.130:FF:000008">
    <property type="entry name" value="Two-component sensor histidine kinase"/>
    <property type="match status" value="1"/>
</dbReference>
<evidence type="ECO:0000256" key="10">
    <source>
        <dbReference type="ARBA" id="ARBA00022840"/>
    </source>
</evidence>
<accession>A0A069RLS2</accession>
<dbReference type="InterPro" id="IPR003661">
    <property type="entry name" value="HisK_dim/P_dom"/>
</dbReference>
<keyword evidence="7 14" id="KW-0812">Transmembrane</keyword>
<feature type="transmembrane region" description="Helical" evidence="14">
    <location>
        <begin position="329"/>
        <end position="349"/>
    </location>
</feature>
<keyword evidence="6 17" id="KW-0808">Transferase</keyword>
<name>A0A069RLS2_PEPLI</name>
<dbReference type="PROSITE" id="PS50885">
    <property type="entry name" value="HAMP"/>
    <property type="match status" value="1"/>
</dbReference>
<comment type="catalytic activity">
    <reaction evidence="1">
        <text>ATP + protein L-histidine = ADP + protein N-phospho-L-histidine.</text>
        <dbReference type="EC" id="2.7.13.3"/>
    </reaction>
</comment>
<evidence type="ECO:0000256" key="5">
    <source>
        <dbReference type="ARBA" id="ARBA00022553"/>
    </source>
</evidence>
<evidence type="ECO:0000313" key="18">
    <source>
        <dbReference type="Proteomes" id="UP000027946"/>
    </source>
</evidence>